<dbReference type="RefSeq" id="WP_141135161.1">
    <property type="nucleotide sequence ID" value="NZ_FZNN01000036.1"/>
</dbReference>
<sequence>RTRVERLKRYPSRAGRASGTVVLWLKVTSSGSLAGVGISRSSGNALLDQAAISAVQKARMPAAPNGLNQGTHTFSLPIRFAR</sequence>
<reference evidence="11 12" key="1">
    <citation type="submission" date="2017-06" db="EMBL/GenBank/DDBJ databases">
        <authorList>
            <person name="Kim H.J."/>
            <person name="Triplett B.A."/>
        </authorList>
    </citation>
    <scope>NUCLEOTIDE SEQUENCE [LARGE SCALE GENOMIC DNA]</scope>
    <source>
        <strain evidence="11 12">DSM 29052</strain>
    </source>
</reference>
<evidence type="ECO:0000256" key="9">
    <source>
        <dbReference type="ARBA" id="ARBA00023136"/>
    </source>
</evidence>
<keyword evidence="12" id="KW-1185">Reference proteome</keyword>
<protein>
    <submittedName>
        <fullName evidence="11">TonB family C-terminal domain-containing protein</fullName>
    </submittedName>
</protein>
<evidence type="ECO:0000256" key="3">
    <source>
        <dbReference type="ARBA" id="ARBA00022448"/>
    </source>
</evidence>
<dbReference type="SUPFAM" id="SSF74653">
    <property type="entry name" value="TolA/TonB C-terminal domain"/>
    <property type="match status" value="1"/>
</dbReference>
<keyword evidence="4" id="KW-1003">Cell membrane</keyword>
<feature type="domain" description="TonB C-terminal" evidence="10">
    <location>
        <begin position="1"/>
        <end position="82"/>
    </location>
</feature>
<evidence type="ECO:0000256" key="2">
    <source>
        <dbReference type="ARBA" id="ARBA00006555"/>
    </source>
</evidence>
<name>A0A238ZQU2_9RHOB</name>
<proteinExistence type="inferred from homology"/>
<dbReference type="AlphaFoldDB" id="A0A238ZQU2"/>
<dbReference type="Proteomes" id="UP000198417">
    <property type="component" value="Unassembled WGS sequence"/>
</dbReference>
<dbReference type="InterPro" id="IPR006260">
    <property type="entry name" value="TonB/TolA_C"/>
</dbReference>
<evidence type="ECO:0000256" key="4">
    <source>
        <dbReference type="ARBA" id="ARBA00022475"/>
    </source>
</evidence>
<dbReference type="NCBIfam" id="TIGR01352">
    <property type="entry name" value="tonB_Cterm"/>
    <property type="match status" value="1"/>
</dbReference>
<organism evidence="11 12">
    <name type="scientific">Puniceibacterium sediminis</name>
    <dbReference type="NCBI Taxonomy" id="1608407"/>
    <lineage>
        <taxon>Bacteria</taxon>
        <taxon>Pseudomonadati</taxon>
        <taxon>Pseudomonadota</taxon>
        <taxon>Alphaproteobacteria</taxon>
        <taxon>Rhodobacterales</taxon>
        <taxon>Paracoccaceae</taxon>
        <taxon>Puniceibacterium</taxon>
    </lineage>
</organism>
<evidence type="ECO:0000256" key="1">
    <source>
        <dbReference type="ARBA" id="ARBA00004383"/>
    </source>
</evidence>
<dbReference type="PROSITE" id="PS52015">
    <property type="entry name" value="TONB_CTD"/>
    <property type="match status" value="1"/>
</dbReference>
<keyword evidence="7" id="KW-0653">Protein transport</keyword>
<comment type="subcellular location">
    <subcellularLocation>
        <location evidence="1">Cell inner membrane</location>
        <topology evidence="1">Single-pass membrane protein</topology>
        <orientation evidence="1">Periplasmic side</orientation>
    </subcellularLocation>
</comment>
<keyword evidence="3" id="KW-0813">Transport</keyword>
<dbReference type="PANTHER" id="PTHR33446:SF2">
    <property type="entry name" value="PROTEIN TONB"/>
    <property type="match status" value="1"/>
</dbReference>
<evidence type="ECO:0000259" key="10">
    <source>
        <dbReference type="PROSITE" id="PS52015"/>
    </source>
</evidence>
<evidence type="ECO:0000256" key="7">
    <source>
        <dbReference type="ARBA" id="ARBA00022927"/>
    </source>
</evidence>
<evidence type="ECO:0000256" key="5">
    <source>
        <dbReference type="ARBA" id="ARBA00022519"/>
    </source>
</evidence>
<dbReference type="EMBL" id="FZNN01000036">
    <property type="protein sequence ID" value="SNR85084.1"/>
    <property type="molecule type" value="Genomic_DNA"/>
</dbReference>
<dbReference type="GO" id="GO:0031992">
    <property type="term" value="F:energy transducer activity"/>
    <property type="evidence" value="ECO:0007669"/>
    <property type="project" value="TreeGrafter"/>
</dbReference>
<dbReference type="GO" id="GO:0098797">
    <property type="term" value="C:plasma membrane protein complex"/>
    <property type="evidence" value="ECO:0007669"/>
    <property type="project" value="TreeGrafter"/>
</dbReference>
<keyword evidence="6" id="KW-0812">Transmembrane</keyword>
<evidence type="ECO:0000313" key="12">
    <source>
        <dbReference type="Proteomes" id="UP000198417"/>
    </source>
</evidence>
<dbReference type="InterPro" id="IPR037682">
    <property type="entry name" value="TonB_C"/>
</dbReference>
<keyword evidence="8" id="KW-1133">Transmembrane helix</keyword>
<evidence type="ECO:0000256" key="6">
    <source>
        <dbReference type="ARBA" id="ARBA00022692"/>
    </source>
</evidence>
<comment type="similarity">
    <text evidence="2">Belongs to the TonB family.</text>
</comment>
<dbReference type="InterPro" id="IPR051045">
    <property type="entry name" value="TonB-dependent_transducer"/>
</dbReference>
<keyword evidence="9" id="KW-0472">Membrane</keyword>
<dbReference type="OrthoDB" id="7722272at2"/>
<keyword evidence="5" id="KW-0997">Cell inner membrane</keyword>
<dbReference type="GO" id="GO:0055085">
    <property type="term" value="P:transmembrane transport"/>
    <property type="evidence" value="ECO:0007669"/>
    <property type="project" value="InterPro"/>
</dbReference>
<dbReference type="PANTHER" id="PTHR33446">
    <property type="entry name" value="PROTEIN TONB-RELATED"/>
    <property type="match status" value="1"/>
</dbReference>
<dbReference type="Gene3D" id="3.30.1150.10">
    <property type="match status" value="1"/>
</dbReference>
<accession>A0A238ZQU2</accession>
<dbReference type="Pfam" id="PF03544">
    <property type="entry name" value="TonB_C"/>
    <property type="match status" value="1"/>
</dbReference>
<gene>
    <name evidence="11" type="ORF">SAMN06265370_13619</name>
</gene>
<evidence type="ECO:0000256" key="8">
    <source>
        <dbReference type="ARBA" id="ARBA00022989"/>
    </source>
</evidence>
<evidence type="ECO:0000313" key="11">
    <source>
        <dbReference type="EMBL" id="SNR85084.1"/>
    </source>
</evidence>
<dbReference type="GO" id="GO:0015031">
    <property type="term" value="P:protein transport"/>
    <property type="evidence" value="ECO:0007669"/>
    <property type="project" value="UniProtKB-KW"/>
</dbReference>
<feature type="non-terminal residue" evidence="11">
    <location>
        <position position="1"/>
    </location>
</feature>